<dbReference type="InterPro" id="IPR039551">
    <property type="entry name" value="Cho/carn_acyl_trans"/>
</dbReference>
<comment type="caution">
    <text evidence="10">The sequence shown here is derived from an EMBL/GenBank/DDBJ whole genome shotgun (WGS) entry which is preliminary data.</text>
</comment>
<evidence type="ECO:0000256" key="2">
    <source>
        <dbReference type="ARBA" id="ARBA00022448"/>
    </source>
</evidence>
<evidence type="ECO:0000256" key="3">
    <source>
        <dbReference type="ARBA" id="ARBA00022679"/>
    </source>
</evidence>
<evidence type="ECO:0000256" key="7">
    <source>
        <dbReference type="PIRSR" id="PIRSR600542-1"/>
    </source>
</evidence>
<dbReference type="InterPro" id="IPR023213">
    <property type="entry name" value="CAT-like_dom_sf"/>
</dbReference>
<feature type="region of interest" description="Disordered" evidence="8">
    <location>
        <begin position="800"/>
        <end position="819"/>
    </location>
</feature>
<dbReference type="Gene3D" id="1.10.275.20">
    <property type="entry name" value="Choline/Carnitine o-acyltransferase"/>
    <property type="match status" value="1"/>
</dbReference>
<reference evidence="10" key="1">
    <citation type="submission" date="2022-07" db="EMBL/GenBank/DDBJ databases">
        <title>Phylogenomic reconstructions and comparative analyses of Kickxellomycotina fungi.</title>
        <authorList>
            <person name="Reynolds N.K."/>
            <person name="Stajich J.E."/>
            <person name="Barry K."/>
            <person name="Grigoriev I.V."/>
            <person name="Crous P."/>
            <person name="Smith M.E."/>
        </authorList>
    </citation>
    <scope>NUCLEOTIDE SEQUENCE</scope>
    <source>
        <strain evidence="10">NBRC 100468</strain>
    </source>
</reference>
<dbReference type="Pfam" id="PF00755">
    <property type="entry name" value="Carn_acyltransf"/>
    <property type="match status" value="3"/>
</dbReference>
<evidence type="ECO:0000256" key="1">
    <source>
        <dbReference type="ARBA" id="ARBA00005232"/>
    </source>
</evidence>
<keyword evidence="11" id="KW-1185">Reference proteome</keyword>
<evidence type="ECO:0000313" key="10">
    <source>
        <dbReference type="EMBL" id="KAJ1911813.1"/>
    </source>
</evidence>
<feature type="compositionally biased region" description="Pro residues" evidence="8">
    <location>
        <begin position="327"/>
        <end position="339"/>
    </location>
</feature>
<feature type="compositionally biased region" description="Low complexity" evidence="8">
    <location>
        <begin position="803"/>
        <end position="819"/>
    </location>
</feature>
<feature type="domain" description="Choline/carnitine acyltransferase" evidence="9">
    <location>
        <begin position="355"/>
        <end position="792"/>
    </location>
</feature>
<dbReference type="Gene3D" id="3.30.559.70">
    <property type="entry name" value="Choline/Carnitine o-acyltransferase, domain 2"/>
    <property type="match status" value="2"/>
</dbReference>
<keyword evidence="5" id="KW-0443">Lipid metabolism</keyword>
<dbReference type="PANTHER" id="PTHR22589">
    <property type="entry name" value="CARNITINE O-ACYLTRANSFERASE"/>
    <property type="match status" value="1"/>
</dbReference>
<gene>
    <name evidence="10" type="ORF">H4219_005817</name>
</gene>
<feature type="domain" description="Choline/carnitine acyltransferase" evidence="9">
    <location>
        <begin position="208"/>
        <end position="312"/>
    </location>
</feature>
<comment type="similarity">
    <text evidence="1">Belongs to the carnitine/choline acetyltransferase family.</text>
</comment>
<dbReference type="EMBL" id="JANBPU010000406">
    <property type="protein sequence ID" value="KAJ1911813.1"/>
    <property type="molecule type" value="Genomic_DNA"/>
</dbReference>
<sequence length="875" mass="97765">MRFIPYSVENRPGSTFFHQKYLPRLPIPSLQETLEKYLASVKPLLTPQEYERTKKIVARFGKISLDKNSPPGPGQHLQQLLIERDIRQPDNWLSDWWSEAAYLSSRIPIFYSSNGWMIINDEVDITELETISTLSPLPPPPHEVGAIAATAITGDNSNNNSDNINSSNTSNTNSNSNSSAGSNLYDVITEKQYPSNLPIHPRKPIPDQNMLTKIGYGQYQVRRAAKLACCLQDCLEIIATGHWPVDKYRNHDTGSMDPLCMSQYAAMFSSCRVPSLLGGGGCDTVAQSPVMTRYCIFMIDNQIYRIELYHESPVVNQEDGVDSKGKPLPPSPTPTPPPTTTSKLIKKRQRLLRGDVEDQINTAINHAKSLQATTTDNGRQKCSPPVGLLTAGNRDRWSAAYTKLSQHPTNTETFKQIQESGFVICLDDSCCLPTKDLSNKKLLTKGGSEFPARNRWWDKIIMCIIDRNGKIGYSGDHSQAEALPLINMFDCIYKVMRLPENIIKMNIPSPRLQQTQSQSQKGRGIGNFGYLARYLPIIDNMPNNLLSKMIAESESEARQLVLNSDSIQWEFTEFGTDWIKRVGKVSPDAFVQLALQLSYYRLHGILPPTYETASTRKYRAGRTETIRSLSIESAEFIKAMKNVSSSNSSNGGDGMSLNQIYRLYRNAAHKHTTNTKAASDGFGIDRHLLGLRMAFLKLSSFASSSSSSSKNPSPELISAGGYKLSEKDINTINDFYTDPAFTRSSSWALSTSFVPFGDCILACGYSCAQPRRGYGVPYSFDSDKIMIGIEGKIDYRKHIGEPNNNNKNTTAATTTDGGNNIIDSPETNIHMFRQHLIQAFRDMKHLCEQHEANKKLFNQTKLTTPINNHINNSKL</sequence>
<dbReference type="GO" id="GO:0006631">
    <property type="term" value="P:fatty acid metabolic process"/>
    <property type="evidence" value="ECO:0007669"/>
    <property type="project" value="UniProtKB-KW"/>
</dbReference>
<name>A0A9W8DJ36_9FUNG</name>
<evidence type="ECO:0000256" key="8">
    <source>
        <dbReference type="SAM" id="MobiDB-lite"/>
    </source>
</evidence>
<dbReference type="InterPro" id="IPR042231">
    <property type="entry name" value="Cho/carn_acyl_trans_2"/>
</dbReference>
<dbReference type="SUPFAM" id="SSF52777">
    <property type="entry name" value="CoA-dependent acyltransferases"/>
    <property type="match status" value="3"/>
</dbReference>
<dbReference type="GO" id="GO:0016406">
    <property type="term" value="F:carnitine O-acyltransferase activity"/>
    <property type="evidence" value="ECO:0007669"/>
    <property type="project" value="UniProtKB-ARBA"/>
</dbReference>
<feature type="domain" description="Choline/carnitine acyltransferase" evidence="9">
    <location>
        <begin position="25"/>
        <end position="122"/>
    </location>
</feature>
<dbReference type="PROSITE" id="PS00439">
    <property type="entry name" value="ACYLTRANSF_C_1"/>
    <property type="match status" value="1"/>
</dbReference>
<feature type="region of interest" description="Disordered" evidence="8">
    <location>
        <begin position="153"/>
        <end position="181"/>
    </location>
</feature>
<organism evidence="10 11">
    <name type="scientific">Mycoemilia scoparia</name>
    <dbReference type="NCBI Taxonomy" id="417184"/>
    <lineage>
        <taxon>Eukaryota</taxon>
        <taxon>Fungi</taxon>
        <taxon>Fungi incertae sedis</taxon>
        <taxon>Zoopagomycota</taxon>
        <taxon>Kickxellomycotina</taxon>
        <taxon>Kickxellomycetes</taxon>
        <taxon>Kickxellales</taxon>
        <taxon>Kickxellaceae</taxon>
        <taxon>Mycoemilia</taxon>
    </lineage>
</organism>
<feature type="region of interest" description="Disordered" evidence="8">
    <location>
        <begin position="317"/>
        <end position="342"/>
    </location>
</feature>
<keyword evidence="2" id="KW-0813">Transport</keyword>
<protein>
    <recommendedName>
        <fullName evidence="9">Choline/carnitine acyltransferase domain-containing protein</fullName>
    </recommendedName>
</protein>
<dbReference type="InterPro" id="IPR000542">
    <property type="entry name" value="Carn_acyl_trans"/>
</dbReference>
<proteinExistence type="inferred from homology"/>
<evidence type="ECO:0000256" key="5">
    <source>
        <dbReference type="ARBA" id="ARBA00023098"/>
    </source>
</evidence>
<dbReference type="AlphaFoldDB" id="A0A9W8DJ36"/>
<accession>A0A9W8DJ36</accession>
<dbReference type="PANTHER" id="PTHR22589:SF107">
    <property type="entry name" value="CHOLINE_CARNITINE ACYLTRANSFERASE DOMAIN-CONTAINING PROTEIN"/>
    <property type="match status" value="1"/>
</dbReference>
<evidence type="ECO:0000313" key="11">
    <source>
        <dbReference type="Proteomes" id="UP001150538"/>
    </source>
</evidence>
<dbReference type="Gene3D" id="3.30.559.10">
    <property type="entry name" value="Chloramphenicol acetyltransferase-like domain"/>
    <property type="match status" value="1"/>
</dbReference>
<keyword evidence="3" id="KW-0808">Transferase</keyword>
<evidence type="ECO:0000256" key="6">
    <source>
        <dbReference type="ARBA" id="ARBA00023315"/>
    </source>
</evidence>
<dbReference type="Proteomes" id="UP001150538">
    <property type="component" value="Unassembled WGS sequence"/>
</dbReference>
<evidence type="ECO:0000259" key="9">
    <source>
        <dbReference type="Pfam" id="PF00755"/>
    </source>
</evidence>
<dbReference type="OrthoDB" id="240216at2759"/>
<evidence type="ECO:0000256" key="4">
    <source>
        <dbReference type="ARBA" id="ARBA00022832"/>
    </source>
</evidence>
<dbReference type="InterPro" id="IPR042572">
    <property type="entry name" value="Carn_acyl_trans_N"/>
</dbReference>
<keyword evidence="4" id="KW-0276">Fatty acid metabolism</keyword>
<feature type="active site" description="Proton acceptor" evidence="7">
    <location>
        <position position="477"/>
    </location>
</feature>
<keyword evidence="6" id="KW-0012">Acyltransferase</keyword>